<evidence type="ECO:0000313" key="2">
    <source>
        <dbReference type="Proteomes" id="UP000054560"/>
    </source>
</evidence>
<dbReference type="AlphaFoldDB" id="A0A0L0FHC9"/>
<evidence type="ECO:0000313" key="1">
    <source>
        <dbReference type="EMBL" id="KNC76150.1"/>
    </source>
</evidence>
<dbReference type="eggNOG" id="ENOG502T0KY">
    <property type="taxonomic scope" value="Eukaryota"/>
</dbReference>
<keyword evidence="2" id="KW-1185">Reference proteome</keyword>
<dbReference type="RefSeq" id="XP_014150052.1">
    <property type="nucleotide sequence ID" value="XM_014294577.1"/>
</dbReference>
<name>A0A0L0FHC9_9EUKA</name>
<reference evidence="1 2" key="1">
    <citation type="submission" date="2011-02" db="EMBL/GenBank/DDBJ databases">
        <title>The Genome Sequence of Sphaeroforma arctica JP610.</title>
        <authorList>
            <consortium name="The Broad Institute Genome Sequencing Platform"/>
            <person name="Russ C."/>
            <person name="Cuomo C."/>
            <person name="Young S.K."/>
            <person name="Zeng Q."/>
            <person name="Gargeya S."/>
            <person name="Alvarado L."/>
            <person name="Berlin A."/>
            <person name="Chapman S.B."/>
            <person name="Chen Z."/>
            <person name="Freedman E."/>
            <person name="Gellesch M."/>
            <person name="Goldberg J."/>
            <person name="Griggs A."/>
            <person name="Gujja S."/>
            <person name="Heilman E."/>
            <person name="Heiman D."/>
            <person name="Howarth C."/>
            <person name="Mehta T."/>
            <person name="Neiman D."/>
            <person name="Pearson M."/>
            <person name="Roberts A."/>
            <person name="Saif S."/>
            <person name="Shea T."/>
            <person name="Shenoy N."/>
            <person name="Sisk P."/>
            <person name="Stolte C."/>
            <person name="Sykes S."/>
            <person name="White J."/>
            <person name="Yandava C."/>
            <person name="Burger G."/>
            <person name="Gray M.W."/>
            <person name="Holland P.W.H."/>
            <person name="King N."/>
            <person name="Lang F.B.F."/>
            <person name="Roger A.J."/>
            <person name="Ruiz-Trillo I."/>
            <person name="Haas B."/>
            <person name="Nusbaum C."/>
            <person name="Birren B."/>
        </authorList>
    </citation>
    <scope>NUCLEOTIDE SEQUENCE [LARGE SCALE GENOMIC DNA]</scope>
    <source>
        <strain evidence="1 2">JP610</strain>
    </source>
</reference>
<dbReference type="EMBL" id="KQ243234">
    <property type="protein sequence ID" value="KNC76150.1"/>
    <property type="molecule type" value="Genomic_DNA"/>
</dbReference>
<accession>A0A0L0FHC9</accession>
<dbReference type="Proteomes" id="UP000054560">
    <property type="component" value="Unassembled WGS sequence"/>
</dbReference>
<dbReference type="GeneID" id="25911844"/>
<organism evidence="1 2">
    <name type="scientific">Sphaeroforma arctica JP610</name>
    <dbReference type="NCBI Taxonomy" id="667725"/>
    <lineage>
        <taxon>Eukaryota</taxon>
        <taxon>Ichthyosporea</taxon>
        <taxon>Ichthyophonida</taxon>
        <taxon>Sphaeroforma</taxon>
    </lineage>
</organism>
<protein>
    <submittedName>
        <fullName evidence="1">Uncharacterized protein</fullName>
    </submittedName>
</protein>
<proteinExistence type="predicted"/>
<gene>
    <name evidence="1" type="ORF">SARC_11340</name>
</gene>
<sequence length="75" mass="8196">MSEDTIASVAITANAQYFISTSGRPKSLRRYNYLLQQILKKDVAYIPISSPSGKIDAQHFPNVLKGMNCIGGGHI</sequence>